<dbReference type="AlphaFoldDB" id="A0A3S3QFV8"/>
<dbReference type="Pfam" id="PF00079">
    <property type="entry name" value="Serpin"/>
    <property type="match status" value="1"/>
</dbReference>
<name>A0A3S3QFV8_9ACAR</name>
<dbReference type="InterPro" id="IPR023796">
    <property type="entry name" value="Serpin_dom"/>
</dbReference>
<comment type="caution">
    <text evidence="5">The sequence shown here is derived from an EMBL/GenBank/DDBJ whole genome shotgun (WGS) entry which is preliminary data.</text>
</comment>
<comment type="similarity">
    <text evidence="3">Belongs to the serpin family.</text>
</comment>
<feature type="domain" description="Serpin" evidence="4">
    <location>
        <begin position="35"/>
        <end position="386"/>
    </location>
</feature>
<evidence type="ECO:0000256" key="3">
    <source>
        <dbReference type="RuleBase" id="RU000411"/>
    </source>
</evidence>
<organism evidence="5 6">
    <name type="scientific">Dinothrombium tinctorium</name>
    <dbReference type="NCBI Taxonomy" id="1965070"/>
    <lineage>
        <taxon>Eukaryota</taxon>
        <taxon>Metazoa</taxon>
        <taxon>Ecdysozoa</taxon>
        <taxon>Arthropoda</taxon>
        <taxon>Chelicerata</taxon>
        <taxon>Arachnida</taxon>
        <taxon>Acari</taxon>
        <taxon>Acariformes</taxon>
        <taxon>Trombidiformes</taxon>
        <taxon>Prostigmata</taxon>
        <taxon>Anystina</taxon>
        <taxon>Parasitengona</taxon>
        <taxon>Trombidioidea</taxon>
        <taxon>Trombidiidae</taxon>
        <taxon>Dinothrombium</taxon>
    </lineage>
</organism>
<evidence type="ECO:0000313" key="5">
    <source>
        <dbReference type="EMBL" id="RWS08292.1"/>
    </source>
</evidence>
<dbReference type="InterPro" id="IPR023795">
    <property type="entry name" value="Serpin_CS"/>
</dbReference>
<evidence type="ECO:0000259" key="4">
    <source>
        <dbReference type="SMART" id="SM00093"/>
    </source>
</evidence>
<dbReference type="PANTHER" id="PTHR11461:SF372">
    <property type="entry name" value="ACCESSORY GLAND PROTEIN ACP76A-RELATED"/>
    <property type="match status" value="1"/>
</dbReference>
<dbReference type="EMBL" id="NCKU01003045">
    <property type="protein sequence ID" value="RWS08292.1"/>
    <property type="molecule type" value="Genomic_DNA"/>
</dbReference>
<dbReference type="InterPro" id="IPR000215">
    <property type="entry name" value="Serpin_fam"/>
</dbReference>
<gene>
    <name evidence="5" type="ORF">B4U79_17789</name>
</gene>
<reference evidence="5 6" key="1">
    <citation type="journal article" date="2018" name="Gigascience">
        <title>Genomes of trombidid mites reveal novel predicted allergens and laterally-transferred genes associated with secondary metabolism.</title>
        <authorList>
            <person name="Dong X."/>
            <person name="Chaisiri K."/>
            <person name="Xia D."/>
            <person name="Armstrong S.D."/>
            <person name="Fang Y."/>
            <person name="Donnelly M.J."/>
            <person name="Kadowaki T."/>
            <person name="McGarry J.W."/>
            <person name="Darby A.C."/>
            <person name="Makepeace B.L."/>
        </authorList>
    </citation>
    <scope>NUCLEOTIDE SEQUENCE [LARGE SCALE GENOMIC DNA]</scope>
    <source>
        <strain evidence="5">UoL-WK</strain>
    </source>
</reference>
<dbReference type="InterPro" id="IPR036186">
    <property type="entry name" value="Serpin_sf"/>
</dbReference>
<evidence type="ECO:0000313" key="6">
    <source>
        <dbReference type="Proteomes" id="UP000285301"/>
    </source>
</evidence>
<sequence>MLDAIGSEIALKQVATAESETKLNDAINYTINLNMHMLRLITKTGESFVSSPLALTTSLVSMVAAMEGEARSQLSKALFDLDEISNEEEYLMLLSMHFFLHSSLGDKNTNMKLKPYFFINENHTISPAYEKLFAQYLGGEIQITSNTGIDAQINQLVGSQLSVEMEIVGIDKYSDVFLIGLTSFTPLWKHAFERSEQFLQFYNEDSTVSSVAFLYGDGKFRFHQDKELKCAMIEMPLRWENTSVVFILPDEDIELSVLMESNFTSEMLKVCSLPLKDVRVWIPEFRVRTKINMKPFLCELGIDLLFNEEGKCSRVSEVSSANNLVLHDLIQICVLEVRANYLPKPKNEERVKGFEKFICNRPFLFAVIEEIEGTRVVLYYGIVNKIFED</sequence>
<protein>
    <submittedName>
        <fullName evidence="5">Leukocyte elastase inhibitor-like protein</fullName>
    </submittedName>
</protein>
<dbReference type="InterPro" id="IPR042178">
    <property type="entry name" value="Serpin_sf_1"/>
</dbReference>
<dbReference type="Gene3D" id="2.30.39.10">
    <property type="entry name" value="Alpha-1-antitrypsin, domain 1"/>
    <property type="match status" value="1"/>
</dbReference>
<dbReference type="SMART" id="SM00093">
    <property type="entry name" value="SERPIN"/>
    <property type="match status" value="1"/>
</dbReference>
<evidence type="ECO:0000256" key="1">
    <source>
        <dbReference type="ARBA" id="ARBA00022690"/>
    </source>
</evidence>
<dbReference type="GO" id="GO:0005615">
    <property type="term" value="C:extracellular space"/>
    <property type="evidence" value="ECO:0007669"/>
    <property type="project" value="InterPro"/>
</dbReference>
<keyword evidence="2" id="KW-0722">Serine protease inhibitor</keyword>
<dbReference type="OrthoDB" id="9440847at2759"/>
<dbReference type="InterPro" id="IPR042185">
    <property type="entry name" value="Serpin_sf_2"/>
</dbReference>
<dbReference type="PROSITE" id="PS00284">
    <property type="entry name" value="SERPIN"/>
    <property type="match status" value="1"/>
</dbReference>
<dbReference type="PANTHER" id="PTHR11461">
    <property type="entry name" value="SERINE PROTEASE INHIBITOR, SERPIN"/>
    <property type="match status" value="1"/>
</dbReference>
<dbReference type="Proteomes" id="UP000285301">
    <property type="component" value="Unassembled WGS sequence"/>
</dbReference>
<evidence type="ECO:0000256" key="2">
    <source>
        <dbReference type="ARBA" id="ARBA00022900"/>
    </source>
</evidence>
<accession>A0A3S3QFV8</accession>
<dbReference type="GO" id="GO:0004867">
    <property type="term" value="F:serine-type endopeptidase inhibitor activity"/>
    <property type="evidence" value="ECO:0007669"/>
    <property type="project" value="UniProtKB-KW"/>
</dbReference>
<dbReference type="SUPFAM" id="SSF56574">
    <property type="entry name" value="Serpins"/>
    <property type="match status" value="1"/>
</dbReference>
<dbReference type="Gene3D" id="3.30.497.10">
    <property type="entry name" value="Antithrombin, subunit I, domain 2"/>
    <property type="match status" value="1"/>
</dbReference>
<keyword evidence="6" id="KW-1185">Reference proteome</keyword>
<keyword evidence="1" id="KW-0646">Protease inhibitor</keyword>
<proteinExistence type="inferred from homology"/>